<comment type="caution">
    <text evidence="1">The sequence shown here is derived from an EMBL/GenBank/DDBJ whole genome shotgun (WGS) entry which is preliminary data.</text>
</comment>
<keyword evidence="2" id="KW-1185">Reference proteome</keyword>
<dbReference type="Proteomes" id="UP000003730">
    <property type="component" value="Unassembled WGS sequence"/>
</dbReference>
<dbReference type="RefSeq" id="WP_008638443.1">
    <property type="nucleotide sequence ID" value="NZ_AFXZ01000042.1"/>
</dbReference>
<reference evidence="1 2" key="1">
    <citation type="journal article" date="2008" name="Int. J. Syst. Evol. Microbiol.">
        <title>Bizionia argentinensis sp. nov., isolated from surface marine water in Antarctica.</title>
        <authorList>
            <person name="Bercovich A."/>
            <person name="Vazquez S.C."/>
            <person name="Yankilevich P."/>
            <person name="Coria S.H."/>
            <person name="Foti M."/>
            <person name="Hernandez E."/>
            <person name="Vidal A."/>
            <person name="Ruberto L."/>
            <person name="Melo C."/>
            <person name="Marenssi S."/>
            <person name="Criscuolo M."/>
            <person name="Memoli M."/>
            <person name="Arguelles M."/>
            <person name="Mac Cormack W.P."/>
        </authorList>
    </citation>
    <scope>NUCLEOTIDE SEQUENCE [LARGE SCALE GENOMIC DNA]</scope>
    <source>
        <strain evidence="1 2">JUB59</strain>
    </source>
</reference>
<dbReference type="EMBL" id="AFXZ01000042">
    <property type="protein sequence ID" value="EGV42797.1"/>
    <property type="molecule type" value="Genomic_DNA"/>
</dbReference>
<name>G2EFI8_9FLAO</name>
<dbReference type="OrthoDB" id="9828205at2"/>
<accession>G2EFI8</accession>
<protein>
    <submittedName>
        <fullName evidence="1">Uncharacterized protein</fullName>
    </submittedName>
</protein>
<dbReference type="AlphaFoldDB" id="G2EFI8"/>
<evidence type="ECO:0000313" key="1">
    <source>
        <dbReference type="EMBL" id="EGV42797.1"/>
    </source>
</evidence>
<evidence type="ECO:0000313" key="2">
    <source>
        <dbReference type="Proteomes" id="UP000003730"/>
    </source>
</evidence>
<proteinExistence type="predicted"/>
<gene>
    <name evidence="1" type="ORF">BZARG_2800</name>
</gene>
<organism evidence="1 2">
    <name type="scientific">Bizionia argentinensis JUB59</name>
    <dbReference type="NCBI Taxonomy" id="1046627"/>
    <lineage>
        <taxon>Bacteria</taxon>
        <taxon>Pseudomonadati</taxon>
        <taxon>Bacteroidota</taxon>
        <taxon>Flavobacteriia</taxon>
        <taxon>Flavobacteriales</taxon>
        <taxon>Flavobacteriaceae</taxon>
        <taxon>Bizionia</taxon>
    </lineage>
</organism>
<sequence length="191" mass="22759">MYNKNWGYHEFTTDVEHVFSKILAAHNFAITGNTDSFSYVMYKNDYLGLHIAYDNSKILEFIFITNSGENYKIAACCLLKSIDFKTPICEFRDRDCILKGLNYLERIVKQNFEQELKGVFPYSNEYELLQKETYFLNKQIAFLPLQDALKQKIKNNYLPNAGIADMRERLIRENNYPVRFEYIYNRYIKIK</sequence>